<evidence type="ECO:0000313" key="2">
    <source>
        <dbReference type="EMBL" id="MBZ0155389.1"/>
    </source>
</evidence>
<evidence type="ECO:0000256" key="1">
    <source>
        <dbReference type="SAM" id="MobiDB-lite"/>
    </source>
</evidence>
<dbReference type="AlphaFoldDB" id="A0A953LZC3"/>
<proteinExistence type="predicted"/>
<reference evidence="2" key="2">
    <citation type="submission" date="2021-08" db="EMBL/GenBank/DDBJ databases">
        <authorList>
            <person name="Dalcin Martins P."/>
        </authorList>
    </citation>
    <scope>NUCLEOTIDE SEQUENCE</scope>
    <source>
        <strain evidence="2">MAG_39</strain>
    </source>
</reference>
<reference evidence="2" key="1">
    <citation type="journal article" date="2021" name="bioRxiv">
        <title>Unraveling nitrogen, sulfur and carbon metabolic pathways and microbial community transcriptional responses to substrate deprivation and toxicity stresses in a bioreactor mimicking anoxic brackish coastal sediment conditions.</title>
        <authorList>
            <person name="Martins P.D."/>
            <person name="Echeveste M.J."/>
            <person name="Arshad A."/>
            <person name="Kurth J."/>
            <person name="Ouboter H."/>
            <person name="Jetten M.S.M."/>
            <person name="Welte C.U."/>
        </authorList>
    </citation>
    <scope>NUCLEOTIDE SEQUENCE</scope>
    <source>
        <strain evidence="2">MAG_39</strain>
    </source>
</reference>
<gene>
    <name evidence="2" type="ORF">K8I29_04135</name>
</gene>
<dbReference type="PANTHER" id="PTHR35984:SF1">
    <property type="entry name" value="PERIPLASMIC SERINE PROTEASE"/>
    <property type="match status" value="1"/>
</dbReference>
<dbReference type="SUPFAM" id="SSF52096">
    <property type="entry name" value="ClpP/crotonase"/>
    <property type="match status" value="1"/>
</dbReference>
<organism evidence="2 3">
    <name type="scientific">Candidatus Nitrobium versatile</name>
    <dbReference type="NCBI Taxonomy" id="2884831"/>
    <lineage>
        <taxon>Bacteria</taxon>
        <taxon>Pseudomonadati</taxon>
        <taxon>Nitrospirota</taxon>
        <taxon>Nitrospiria</taxon>
        <taxon>Nitrospirales</taxon>
        <taxon>Nitrospiraceae</taxon>
        <taxon>Candidatus Nitrobium</taxon>
    </lineage>
</organism>
<feature type="compositionally biased region" description="Basic residues" evidence="1">
    <location>
        <begin position="294"/>
        <end position="314"/>
    </location>
</feature>
<dbReference type="PANTHER" id="PTHR35984">
    <property type="entry name" value="PERIPLASMIC SERINE PROTEASE"/>
    <property type="match status" value="1"/>
</dbReference>
<evidence type="ECO:0000313" key="3">
    <source>
        <dbReference type="Proteomes" id="UP000705867"/>
    </source>
</evidence>
<dbReference type="Gene3D" id="3.90.226.10">
    <property type="entry name" value="2-enoyl-CoA Hydratase, Chain A, domain 1"/>
    <property type="match status" value="1"/>
</dbReference>
<name>A0A953LZC3_9BACT</name>
<accession>A0A953LZC3</accession>
<feature type="region of interest" description="Disordered" evidence="1">
    <location>
        <begin position="285"/>
        <end position="314"/>
    </location>
</feature>
<dbReference type="InterPro" id="IPR002825">
    <property type="entry name" value="Pept_S49_ser-pept_pro"/>
</dbReference>
<dbReference type="Pfam" id="PF01972">
    <property type="entry name" value="SDH_protease"/>
    <property type="match status" value="1"/>
</dbReference>
<dbReference type="EMBL" id="JAIOIV010000031">
    <property type="protein sequence ID" value="MBZ0155389.1"/>
    <property type="molecule type" value="Genomic_DNA"/>
</dbReference>
<dbReference type="InterPro" id="IPR029045">
    <property type="entry name" value="ClpP/crotonase-like_dom_sf"/>
</dbReference>
<dbReference type="GO" id="GO:0016020">
    <property type="term" value="C:membrane"/>
    <property type="evidence" value="ECO:0007669"/>
    <property type="project" value="InterPro"/>
</dbReference>
<sequence length="314" mass="34688">MKNNRNEIVDITKRIVAARGVPALVLDLKTIRQTELNSVHETLLGKSFDELDVVLQTPGGDIDAAFLIVKILRKQARKVNILVPRFAKSAGTLICLGADAILLTDLSELGPLDTQIYEEVDGGMSGYVSALNGFKALEQVQLHTIETLDIATKLILSRSRMKITEAIHLATEFSGQTSGTLYSMLNPSKIGEYARALEIGEHYGILILTRYMGWPREKAEATVKQLVKQYPSHGFVIDLEELCLLGLPAKEVDAALMDSVSALRKQLLLKSSNSLIELIEPEAAVKHSGQEGRRVRKGRAARKEKRHGRREKEG</sequence>
<dbReference type="Proteomes" id="UP000705867">
    <property type="component" value="Unassembled WGS sequence"/>
</dbReference>
<comment type="caution">
    <text evidence="2">The sequence shown here is derived from an EMBL/GenBank/DDBJ whole genome shotgun (WGS) entry which is preliminary data.</text>
</comment>
<protein>
    <submittedName>
        <fullName evidence="2">Uncharacterized protein</fullName>
    </submittedName>
</protein>